<keyword evidence="2" id="KW-1133">Transmembrane helix</keyword>
<dbReference type="Proteomes" id="UP000239322">
    <property type="component" value="Unassembled WGS sequence"/>
</dbReference>
<name>A0A2S9PU12_9ACTN</name>
<evidence type="ECO:0000259" key="3">
    <source>
        <dbReference type="PROSITE" id="PS51178"/>
    </source>
</evidence>
<dbReference type="PROSITE" id="PS51178">
    <property type="entry name" value="PASTA"/>
    <property type="match status" value="1"/>
</dbReference>
<evidence type="ECO:0000313" key="5">
    <source>
        <dbReference type="Proteomes" id="UP000239322"/>
    </source>
</evidence>
<dbReference type="Gene3D" id="3.30.10.20">
    <property type="match status" value="1"/>
</dbReference>
<feature type="transmembrane region" description="Helical" evidence="2">
    <location>
        <begin position="12"/>
        <end position="33"/>
    </location>
</feature>
<evidence type="ECO:0000313" key="4">
    <source>
        <dbReference type="EMBL" id="PRH77912.1"/>
    </source>
</evidence>
<protein>
    <recommendedName>
        <fullName evidence="3">PASTA domain-containing protein</fullName>
    </recommendedName>
</protein>
<dbReference type="EMBL" id="PVLV01000270">
    <property type="protein sequence ID" value="PRH77912.1"/>
    <property type="molecule type" value="Genomic_DNA"/>
</dbReference>
<proteinExistence type="predicted"/>
<dbReference type="AlphaFoldDB" id="A0A2S9PU12"/>
<keyword evidence="2" id="KW-0472">Membrane</keyword>
<evidence type="ECO:0000256" key="1">
    <source>
        <dbReference type="SAM" id="MobiDB-lite"/>
    </source>
</evidence>
<feature type="compositionally biased region" description="Pro residues" evidence="1">
    <location>
        <begin position="73"/>
        <end position="87"/>
    </location>
</feature>
<comment type="caution">
    <text evidence="4">The sequence shown here is derived from an EMBL/GenBank/DDBJ whole genome shotgun (WGS) entry which is preliminary data.</text>
</comment>
<keyword evidence="5" id="KW-1185">Reference proteome</keyword>
<feature type="compositionally biased region" description="Low complexity" evidence="1">
    <location>
        <begin position="88"/>
        <end position="97"/>
    </location>
</feature>
<reference evidence="4 5" key="1">
    <citation type="submission" date="2018-03" db="EMBL/GenBank/DDBJ databases">
        <title>Novel Streptomyces sp. from soil.</title>
        <authorList>
            <person name="Tan G.Y.A."/>
            <person name="Lee Z.Y."/>
        </authorList>
    </citation>
    <scope>NUCLEOTIDE SEQUENCE [LARGE SCALE GENOMIC DNA]</scope>
    <source>
        <strain evidence="4 5">ST5x</strain>
    </source>
</reference>
<feature type="region of interest" description="Disordered" evidence="1">
    <location>
        <begin position="37"/>
        <end position="101"/>
    </location>
</feature>
<feature type="domain" description="PASTA" evidence="3">
    <location>
        <begin position="95"/>
        <end position="166"/>
    </location>
</feature>
<dbReference type="InterPro" id="IPR005543">
    <property type="entry name" value="PASTA_dom"/>
</dbReference>
<evidence type="ECO:0000256" key="2">
    <source>
        <dbReference type="SAM" id="Phobius"/>
    </source>
</evidence>
<sequence>MQKPKMGTGKKVGIGCGGALGLLLIIGMIGAAVDGDTNTTTSSKPAAASSPTATEKAAPAPTVTVTKTAAPPAVKPSPTPTAKPPKAAPAAETSAPTNASLPNLVGMDLQAAQDSAQAAGFFILDDQDASGQGRLQVMDRNWTVCSQQPTAGEHPADTKVILYAVKDFESC</sequence>
<keyword evidence="2" id="KW-0812">Transmembrane</keyword>
<dbReference type="OrthoDB" id="4335972at2"/>
<feature type="compositionally biased region" description="Low complexity" evidence="1">
    <location>
        <begin position="39"/>
        <end position="72"/>
    </location>
</feature>
<accession>A0A2S9PU12</accession>
<gene>
    <name evidence="4" type="ORF">C6N75_18005</name>
</gene>
<organism evidence="4 5">
    <name type="scientific">Streptomyces solincola</name>
    <dbReference type="NCBI Taxonomy" id="2100817"/>
    <lineage>
        <taxon>Bacteria</taxon>
        <taxon>Bacillati</taxon>
        <taxon>Actinomycetota</taxon>
        <taxon>Actinomycetes</taxon>
        <taxon>Kitasatosporales</taxon>
        <taxon>Streptomycetaceae</taxon>
        <taxon>Streptomyces</taxon>
    </lineage>
</organism>